<reference evidence="2" key="1">
    <citation type="journal article" date="2011" name="Nat. Biotechnol.">
        <title>The genomic sequence of the Chinese hamster ovary (CHO)-K1 cell line.</title>
        <authorList>
            <person name="Xu X."/>
            <person name="Nagarajan H."/>
            <person name="Lewis N.E."/>
            <person name="Pan S."/>
            <person name="Cai Z."/>
            <person name="Liu X."/>
            <person name="Chen W."/>
            <person name="Xie M."/>
            <person name="Wang W."/>
            <person name="Hammond S."/>
            <person name="Andersen M.R."/>
            <person name="Neff N."/>
            <person name="Passarelli B."/>
            <person name="Koh W."/>
            <person name="Fan H.C."/>
            <person name="Wang J."/>
            <person name="Gui Y."/>
            <person name="Lee K.H."/>
            <person name="Betenbaugh M.J."/>
            <person name="Quake S.R."/>
            <person name="Famili I."/>
            <person name="Palsson B.O."/>
            <person name="Wang J."/>
        </authorList>
    </citation>
    <scope>NUCLEOTIDE SEQUENCE [LARGE SCALE GENOMIC DNA]</scope>
    <source>
        <strain evidence="2">CHO K1 cell line</strain>
    </source>
</reference>
<name>G3I0N1_CRIGR</name>
<dbReference type="EMBL" id="JH001022">
    <property type="protein sequence ID" value="EGW10461.1"/>
    <property type="molecule type" value="Genomic_DNA"/>
</dbReference>
<dbReference type="AlphaFoldDB" id="G3I0N1"/>
<evidence type="ECO:0000313" key="2">
    <source>
        <dbReference type="Proteomes" id="UP000001075"/>
    </source>
</evidence>
<evidence type="ECO:0000313" key="1">
    <source>
        <dbReference type="EMBL" id="EGW10461.1"/>
    </source>
</evidence>
<dbReference type="InParanoid" id="G3I0N1"/>
<sequence length="52" mass="5338">MLASAFLPPAFAWGTQGITPRVPPHPGFSGHVSIAYGGAPPPPPSQVPLLCF</sequence>
<gene>
    <name evidence="1" type="ORF">I79_016919</name>
</gene>
<protein>
    <submittedName>
        <fullName evidence="1">Uncharacterized protein</fullName>
    </submittedName>
</protein>
<proteinExistence type="predicted"/>
<organism evidence="1 2">
    <name type="scientific">Cricetulus griseus</name>
    <name type="common">Chinese hamster</name>
    <name type="synonym">Cricetulus barabensis griseus</name>
    <dbReference type="NCBI Taxonomy" id="10029"/>
    <lineage>
        <taxon>Eukaryota</taxon>
        <taxon>Metazoa</taxon>
        <taxon>Chordata</taxon>
        <taxon>Craniata</taxon>
        <taxon>Vertebrata</taxon>
        <taxon>Euteleostomi</taxon>
        <taxon>Mammalia</taxon>
        <taxon>Eutheria</taxon>
        <taxon>Euarchontoglires</taxon>
        <taxon>Glires</taxon>
        <taxon>Rodentia</taxon>
        <taxon>Myomorpha</taxon>
        <taxon>Muroidea</taxon>
        <taxon>Cricetidae</taxon>
        <taxon>Cricetinae</taxon>
        <taxon>Cricetulus</taxon>
    </lineage>
</organism>
<dbReference type="Proteomes" id="UP000001075">
    <property type="component" value="Unassembled WGS sequence"/>
</dbReference>
<accession>G3I0N1</accession>